<keyword evidence="1 2" id="KW-0238">DNA-binding</keyword>
<evidence type="ECO:0000256" key="2">
    <source>
        <dbReference type="PROSITE-ProRule" id="PRU00335"/>
    </source>
</evidence>
<dbReference type="EMBL" id="BAAATM010000032">
    <property type="protein sequence ID" value="GAA2562839.1"/>
    <property type="molecule type" value="Genomic_DNA"/>
</dbReference>
<name>A0ABN3P6V8_9ACTN</name>
<evidence type="ECO:0000256" key="1">
    <source>
        <dbReference type="ARBA" id="ARBA00023125"/>
    </source>
</evidence>
<dbReference type="InterPro" id="IPR050109">
    <property type="entry name" value="HTH-type_TetR-like_transc_reg"/>
</dbReference>
<dbReference type="SUPFAM" id="SSF46689">
    <property type="entry name" value="Homeodomain-like"/>
    <property type="match status" value="1"/>
</dbReference>
<gene>
    <name evidence="5" type="ORF">GCM10010423_77270</name>
</gene>
<comment type="caution">
    <text evidence="5">The sequence shown here is derived from an EMBL/GenBank/DDBJ whole genome shotgun (WGS) entry which is preliminary data.</text>
</comment>
<dbReference type="PANTHER" id="PTHR30055:SF209">
    <property type="entry name" value="POSSIBLE TRANSCRIPTIONAL REGULATORY PROTEIN (PROBABLY TETR-FAMILY)"/>
    <property type="match status" value="1"/>
</dbReference>
<protein>
    <recommendedName>
        <fullName evidence="4">HTH tetR-type domain-containing protein</fullName>
    </recommendedName>
</protein>
<dbReference type="Proteomes" id="UP001501095">
    <property type="component" value="Unassembled WGS sequence"/>
</dbReference>
<evidence type="ECO:0000256" key="3">
    <source>
        <dbReference type="SAM" id="MobiDB-lite"/>
    </source>
</evidence>
<evidence type="ECO:0000313" key="6">
    <source>
        <dbReference type="Proteomes" id="UP001501095"/>
    </source>
</evidence>
<dbReference type="InterPro" id="IPR009057">
    <property type="entry name" value="Homeodomain-like_sf"/>
</dbReference>
<proteinExistence type="predicted"/>
<organism evidence="5 6">
    <name type="scientific">Streptomyces levis</name>
    <dbReference type="NCBI Taxonomy" id="285566"/>
    <lineage>
        <taxon>Bacteria</taxon>
        <taxon>Bacillati</taxon>
        <taxon>Actinomycetota</taxon>
        <taxon>Actinomycetes</taxon>
        <taxon>Kitasatosporales</taxon>
        <taxon>Streptomycetaceae</taxon>
        <taxon>Streptomyces</taxon>
    </lineage>
</organism>
<dbReference type="RefSeq" id="WP_344544995.1">
    <property type="nucleotide sequence ID" value="NZ_BAAATM010000032.1"/>
</dbReference>
<feature type="DNA-binding region" description="H-T-H motif" evidence="2">
    <location>
        <begin position="34"/>
        <end position="53"/>
    </location>
</feature>
<evidence type="ECO:0000313" key="5">
    <source>
        <dbReference type="EMBL" id="GAA2562839.1"/>
    </source>
</evidence>
<feature type="region of interest" description="Disordered" evidence="3">
    <location>
        <begin position="200"/>
        <end position="231"/>
    </location>
</feature>
<sequence>MRQAPAQDRGARSRDAILDTAGELMSRHGYAATSISMISTACGLPVSSIYWHFRSKEGIYVAVLERATTVLLAALPPAEVPGADVTQRLDAFLSNLAGAFRQHPRGVQLLLGLGVVQKDAGAAAMAEVHRYRDALVAWARNSVSSVFALRDRPEVADELARFTLRMTSGTAVARWFEPDVVLETEPLRVTLPALAAHHGVPVRGTPVEGGPGEDAPGEDAPALGVTPGTAP</sequence>
<feature type="domain" description="HTH tetR-type" evidence="4">
    <location>
        <begin position="11"/>
        <end position="71"/>
    </location>
</feature>
<evidence type="ECO:0000259" key="4">
    <source>
        <dbReference type="PROSITE" id="PS50977"/>
    </source>
</evidence>
<accession>A0ABN3P6V8</accession>
<dbReference type="PANTHER" id="PTHR30055">
    <property type="entry name" value="HTH-TYPE TRANSCRIPTIONAL REGULATOR RUTR"/>
    <property type="match status" value="1"/>
</dbReference>
<dbReference type="Pfam" id="PF00440">
    <property type="entry name" value="TetR_N"/>
    <property type="match status" value="1"/>
</dbReference>
<dbReference type="InterPro" id="IPR001647">
    <property type="entry name" value="HTH_TetR"/>
</dbReference>
<dbReference type="PROSITE" id="PS50977">
    <property type="entry name" value="HTH_TETR_2"/>
    <property type="match status" value="1"/>
</dbReference>
<reference evidence="5 6" key="1">
    <citation type="journal article" date="2019" name="Int. J. Syst. Evol. Microbiol.">
        <title>The Global Catalogue of Microorganisms (GCM) 10K type strain sequencing project: providing services to taxonomists for standard genome sequencing and annotation.</title>
        <authorList>
            <consortium name="The Broad Institute Genomics Platform"/>
            <consortium name="The Broad Institute Genome Sequencing Center for Infectious Disease"/>
            <person name="Wu L."/>
            <person name="Ma J."/>
        </authorList>
    </citation>
    <scope>NUCLEOTIDE SEQUENCE [LARGE SCALE GENOMIC DNA]</scope>
    <source>
        <strain evidence="5 6">JCM 6924</strain>
    </source>
</reference>
<keyword evidence="6" id="KW-1185">Reference proteome</keyword>
<dbReference type="PRINTS" id="PR00455">
    <property type="entry name" value="HTHTETR"/>
</dbReference>
<dbReference type="Gene3D" id="1.10.357.10">
    <property type="entry name" value="Tetracycline Repressor, domain 2"/>
    <property type="match status" value="1"/>
</dbReference>